<organism evidence="1 2">
    <name type="scientific">Paraburkholderia youngii</name>
    <dbReference type="NCBI Taxonomy" id="2782701"/>
    <lineage>
        <taxon>Bacteria</taxon>
        <taxon>Pseudomonadati</taxon>
        <taxon>Pseudomonadota</taxon>
        <taxon>Betaproteobacteria</taxon>
        <taxon>Burkholderiales</taxon>
        <taxon>Burkholderiaceae</taxon>
        <taxon>Paraburkholderia</taxon>
    </lineage>
</organism>
<name>A0A7Y6JZY0_9BURK</name>
<reference evidence="1 2" key="1">
    <citation type="submission" date="2020-02" db="EMBL/GenBank/DDBJ databases">
        <title>Paraburkholderia simonii sp. nov. and Paraburkholderia youngii sp. nov. Brazilian and Mexican Mimosa-associated rhizobia.</title>
        <authorList>
            <person name="Mavima L."/>
            <person name="Beukes C.W."/>
            <person name="Chan W.Y."/>
            <person name="Palmer M."/>
            <person name="De Meyer S.E."/>
            <person name="James E.K."/>
            <person name="Venter S.N."/>
            <person name="Steenkamp E.T."/>
        </authorList>
    </citation>
    <scope>NUCLEOTIDE SEQUENCE [LARGE SCALE GENOMIC DNA]</scope>
    <source>
        <strain evidence="1 2">JPY169</strain>
    </source>
</reference>
<evidence type="ECO:0000313" key="2">
    <source>
        <dbReference type="Proteomes" id="UP000594380"/>
    </source>
</evidence>
<proteinExistence type="predicted"/>
<dbReference type="SUPFAM" id="SSF53850">
    <property type="entry name" value="Periplasmic binding protein-like II"/>
    <property type="match status" value="1"/>
</dbReference>
<dbReference type="Gene3D" id="3.40.190.290">
    <property type="match status" value="1"/>
</dbReference>
<comment type="caution">
    <text evidence="1">The sequence shown here is derived from an EMBL/GenBank/DDBJ whole genome shotgun (WGS) entry which is preliminary data.</text>
</comment>
<dbReference type="RefSeq" id="WP_176108308.1">
    <property type="nucleotide sequence ID" value="NZ_JAALDK010000001.1"/>
</dbReference>
<dbReference type="EMBL" id="JAALDK010000001">
    <property type="protein sequence ID" value="NUY01871.1"/>
    <property type="molecule type" value="Genomic_DNA"/>
</dbReference>
<dbReference type="GeneID" id="301102565"/>
<dbReference type="Proteomes" id="UP000594380">
    <property type="component" value="Unassembled WGS sequence"/>
</dbReference>
<protein>
    <submittedName>
        <fullName evidence="1">Uncharacterized protein</fullName>
    </submittedName>
</protein>
<accession>A0A7Y6JZY0</accession>
<evidence type="ECO:0000313" key="1">
    <source>
        <dbReference type="EMBL" id="NUY01871.1"/>
    </source>
</evidence>
<sequence>MGGLGIAIFPGIPLGSFPHRDLVARRLEAPLVTRDVNLIRRAEHSLSPAAESFTELWYKRIGKPAGQWRAVIAHGLSYCMNIQ</sequence>
<dbReference type="AlphaFoldDB" id="A0A7Y6JZY0"/>
<gene>
    <name evidence="1" type="ORF">G5S42_19695</name>
</gene>